<dbReference type="AlphaFoldDB" id="A0A953I268"/>
<comment type="caution">
    <text evidence="10">The sequence shown here is derived from an EMBL/GenBank/DDBJ whole genome shotgun (WGS) entry which is preliminary data.</text>
</comment>
<feature type="transmembrane region" description="Helical" evidence="7">
    <location>
        <begin position="6"/>
        <end position="26"/>
    </location>
</feature>
<dbReference type="InterPro" id="IPR007353">
    <property type="entry name" value="DUF421"/>
</dbReference>
<evidence type="ECO:0000313" key="11">
    <source>
        <dbReference type="Proteomes" id="UP000732377"/>
    </source>
</evidence>
<name>A0A953I268_SYMTR</name>
<dbReference type="EMBL" id="PIUK01000030">
    <property type="protein sequence ID" value="MBY6275562.1"/>
    <property type="molecule type" value="Genomic_DNA"/>
</dbReference>
<protein>
    <submittedName>
        <fullName evidence="10">DUF421 domain-containing protein</fullName>
    </submittedName>
</protein>
<feature type="domain" description="YetF C-terminal" evidence="8">
    <location>
        <begin position="82"/>
        <end position="214"/>
    </location>
</feature>
<evidence type="ECO:0000313" key="10">
    <source>
        <dbReference type="EMBL" id="MBY6275562.1"/>
    </source>
</evidence>
<keyword evidence="3" id="KW-1003">Cell membrane</keyword>
<evidence type="ECO:0000259" key="9">
    <source>
        <dbReference type="Pfam" id="PF20730"/>
    </source>
</evidence>
<dbReference type="OMA" id="IMNGKIM"/>
<evidence type="ECO:0000256" key="5">
    <source>
        <dbReference type="ARBA" id="ARBA00022989"/>
    </source>
</evidence>
<feature type="domain" description="YetF-like N-terminal transmembrane" evidence="9">
    <location>
        <begin position="9"/>
        <end position="78"/>
    </location>
</feature>
<organism evidence="10 11">
    <name type="scientific">Symbiobacterium thermophilum</name>
    <dbReference type="NCBI Taxonomy" id="2734"/>
    <lineage>
        <taxon>Bacteria</taxon>
        <taxon>Bacillati</taxon>
        <taxon>Bacillota</taxon>
        <taxon>Clostridia</taxon>
        <taxon>Eubacteriales</taxon>
        <taxon>Symbiobacteriaceae</taxon>
        <taxon>Symbiobacterium</taxon>
    </lineage>
</organism>
<comment type="similarity">
    <text evidence="2">Belongs to the UPF0702 family.</text>
</comment>
<evidence type="ECO:0000256" key="1">
    <source>
        <dbReference type="ARBA" id="ARBA00004651"/>
    </source>
</evidence>
<proteinExistence type="inferred from homology"/>
<reference evidence="10" key="1">
    <citation type="submission" date="2017-11" db="EMBL/GenBank/DDBJ databases">
        <title>Three new genomes from thermophilic consortium.</title>
        <authorList>
            <person name="Quaggio R."/>
            <person name="Amgarten D."/>
            <person name="Setubal J.C."/>
        </authorList>
    </citation>
    <scope>NUCLEOTIDE SEQUENCE</scope>
    <source>
        <strain evidence="10">ZCTH01-B2</strain>
    </source>
</reference>
<feature type="transmembrane region" description="Helical" evidence="7">
    <location>
        <begin position="63"/>
        <end position="81"/>
    </location>
</feature>
<accession>A0A953I268</accession>
<evidence type="ECO:0000259" key="8">
    <source>
        <dbReference type="Pfam" id="PF04239"/>
    </source>
</evidence>
<dbReference type="InterPro" id="IPR023090">
    <property type="entry name" value="UPF0702_alpha/beta_dom_sf"/>
</dbReference>
<evidence type="ECO:0000256" key="7">
    <source>
        <dbReference type="SAM" id="Phobius"/>
    </source>
</evidence>
<dbReference type="Pfam" id="PF04239">
    <property type="entry name" value="DUF421"/>
    <property type="match status" value="1"/>
</dbReference>
<dbReference type="Gene3D" id="3.30.240.20">
    <property type="entry name" value="bsu07140 like domains"/>
    <property type="match status" value="2"/>
</dbReference>
<evidence type="ECO:0000256" key="4">
    <source>
        <dbReference type="ARBA" id="ARBA00022692"/>
    </source>
</evidence>
<dbReference type="RefSeq" id="WP_011197382.1">
    <property type="nucleotide sequence ID" value="NZ_JACSIR010000094.1"/>
</dbReference>
<gene>
    <name evidence="10" type="ORF">CWE10_04965</name>
</gene>
<evidence type="ECO:0000256" key="2">
    <source>
        <dbReference type="ARBA" id="ARBA00006448"/>
    </source>
</evidence>
<sequence length="242" mass="26961">MGEVSVVLVRSAITFFNLLILCRLLGKTQVSQLTFFEYVSGITLGSLAAELSTNLSLRPWPVFVGLFAWGGFTLLTQLVALKSRWMAKMLDGEPVILVYRGQILEENLRRLRMRESELAELLRSQSVFHFDEVELAVLEPRGTLSVLRTADTQPVTPADLGIPASSRGLGIELVVDGEVMDQNLRRLGVNRTWLMAKLKEQGIRSPAEAFLAVVDADGKLYVDRYTDRVPKSHDLSDYPGPN</sequence>
<comment type="subcellular location">
    <subcellularLocation>
        <location evidence="1">Cell membrane</location>
        <topology evidence="1">Multi-pass membrane protein</topology>
    </subcellularLocation>
</comment>
<evidence type="ECO:0000256" key="6">
    <source>
        <dbReference type="ARBA" id="ARBA00023136"/>
    </source>
</evidence>
<dbReference type="GO" id="GO:0005886">
    <property type="term" value="C:plasma membrane"/>
    <property type="evidence" value="ECO:0007669"/>
    <property type="project" value="UniProtKB-SubCell"/>
</dbReference>
<keyword evidence="5 7" id="KW-1133">Transmembrane helix</keyword>
<evidence type="ECO:0000256" key="3">
    <source>
        <dbReference type="ARBA" id="ARBA00022475"/>
    </source>
</evidence>
<dbReference type="PANTHER" id="PTHR34582">
    <property type="entry name" value="UPF0702 TRANSMEMBRANE PROTEIN YCAP"/>
    <property type="match status" value="1"/>
</dbReference>
<keyword evidence="4 7" id="KW-0812">Transmembrane</keyword>
<dbReference type="Pfam" id="PF20730">
    <property type="entry name" value="YetF_N"/>
    <property type="match status" value="1"/>
</dbReference>
<dbReference type="PANTHER" id="PTHR34582:SF7">
    <property type="entry name" value="UPF0702 TRANSMEMBRANE PROTEIN YDFS"/>
    <property type="match status" value="1"/>
</dbReference>
<dbReference type="InterPro" id="IPR048454">
    <property type="entry name" value="YetF_N"/>
</dbReference>
<keyword evidence="6 7" id="KW-0472">Membrane</keyword>
<dbReference type="Proteomes" id="UP000732377">
    <property type="component" value="Unassembled WGS sequence"/>
</dbReference>